<comment type="caution">
    <text evidence="9">The sequence shown here is derived from an EMBL/GenBank/DDBJ whole genome shotgun (WGS) entry which is preliminary data.</text>
</comment>
<keyword evidence="10" id="KW-1185">Reference proteome</keyword>
<dbReference type="PANTHER" id="PTHR43005">
    <property type="entry name" value="BLR7065 PROTEIN"/>
    <property type="match status" value="1"/>
</dbReference>
<dbReference type="Gene3D" id="1.10.3720.10">
    <property type="entry name" value="MetI-like"/>
    <property type="match status" value="1"/>
</dbReference>
<keyword evidence="4 7" id="KW-0812">Transmembrane</keyword>
<sequence length="324" mass="36165">MSYEVELASKTTPLVVPEKKTRRWLRRETVAGYIFVAPFMITFIIFIVVPILAAIALSFYTFDAFSRPEFVGWHNFLAILTQDRIFFQYAIPNTIQFALIVGPGGYLLCFLLAWLINQLPKTARDLLALAIYTPSIFQGVAMTVVWTVVFSGDRVGYLNQLMLNWGLSDVPILWLQKPAYFMPIMIAISLWASMGVGFLAMLAGLQTVNQEMYEAGKIDGISNRLQEIIYITIPAIRPQMLFGAVMAVVGTLKAGAIGTLLATATGQLITPSYSGHLMTNHIDDFAFVRYEFGYASALSVILLLLIYGSSKFSFLLFGTKEDER</sequence>
<evidence type="ECO:0000313" key="10">
    <source>
        <dbReference type="Proteomes" id="UP000673394"/>
    </source>
</evidence>
<reference evidence="9 10" key="1">
    <citation type="submission" date="2021-04" db="EMBL/GenBank/DDBJ databases">
        <title>Paenibacillus sp. DLE-14 whole genome sequence.</title>
        <authorList>
            <person name="Ham Y.J."/>
        </authorList>
    </citation>
    <scope>NUCLEOTIDE SEQUENCE [LARGE SCALE GENOMIC DNA]</scope>
    <source>
        <strain evidence="9 10">DLE-14</strain>
    </source>
</reference>
<gene>
    <name evidence="9" type="ORF">I8J30_05640</name>
</gene>
<evidence type="ECO:0000256" key="6">
    <source>
        <dbReference type="ARBA" id="ARBA00023136"/>
    </source>
</evidence>
<feature type="transmembrane region" description="Helical" evidence="7">
    <location>
        <begin position="95"/>
        <end position="115"/>
    </location>
</feature>
<dbReference type="InterPro" id="IPR000515">
    <property type="entry name" value="MetI-like"/>
</dbReference>
<dbReference type="Proteomes" id="UP000673394">
    <property type="component" value="Unassembled WGS sequence"/>
</dbReference>
<keyword evidence="3" id="KW-1003">Cell membrane</keyword>
<feature type="transmembrane region" description="Helical" evidence="7">
    <location>
        <begin position="30"/>
        <end position="60"/>
    </location>
</feature>
<dbReference type="CDD" id="cd06261">
    <property type="entry name" value="TM_PBP2"/>
    <property type="match status" value="1"/>
</dbReference>
<comment type="similarity">
    <text evidence="7">Belongs to the binding-protein-dependent transport system permease family.</text>
</comment>
<dbReference type="SUPFAM" id="SSF161098">
    <property type="entry name" value="MetI-like"/>
    <property type="match status" value="1"/>
</dbReference>
<evidence type="ECO:0000256" key="4">
    <source>
        <dbReference type="ARBA" id="ARBA00022692"/>
    </source>
</evidence>
<keyword evidence="2 7" id="KW-0813">Transport</keyword>
<keyword evidence="5 7" id="KW-1133">Transmembrane helix</keyword>
<feature type="transmembrane region" description="Helical" evidence="7">
    <location>
        <begin position="294"/>
        <end position="317"/>
    </location>
</feature>
<feature type="domain" description="ABC transmembrane type-1" evidence="8">
    <location>
        <begin position="91"/>
        <end position="313"/>
    </location>
</feature>
<dbReference type="PROSITE" id="PS50928">
    <property type="entry name" value="ABC_TM1"/>
    <property type="match status" value="1"/>
</dbReference>
<name>A0ABS5C973_9BACL</name>
<evidence type="ECO:0000256" key="2">
    <source>
        <dbReference type="ARBA" id="ARBA00022448"/>
    </source>
</evidence>
<dbReference type="EMBL" id="JAGKSP010000002">
    <property type="protein sequence ID" value="MBP3962187.1"/>
    <property type="molecule type" value="Genomic_DNA"/>
</dbReference>
<feature type="transmembrane region" description="Helical" evidence="7">
    <location>
        <begin position="241"/>
        <end position="264"/>
    </location>
</feature>
<proteinExistence type="inferred from homology"/>
<dbReference type="PANTHER" id="PTHR43005:SF1">
    <property type="entry name" value="SPERMIDINE_PUTRESCINE TRANSPORT SYSTEM PERMEASE PROTEIN"/>
    <property type="match status" value="1"/>
</dbReference>
<keyword evidence="6 7" id="KW-0472">Membrane</keyword>
<dbReference type="Pfam" id="PF00528">
    <property type="entry name" value="BPD_transp_1"/>
    <property type="match status" value="1"/>
</dbReference>
<organism evidence="9 10">
    <name type="scientific">Paenibacillus lignilyticus</name>
    <dbReference type="NCBI Taxonomy" id="1172615"/>
    <lineage>
        <taxon>Bacteria</taxon>
        <taxon>Bacillati</taxon>
        <taxon>Bacillota</taxon>
        <taxon>Bacilli</taxon>
        <taxon>Bacillales</taxon>
        <taxon>Paenibacillaceae</taxon>
        <taxon>Paenibacillus</taxon>
    </lineage>
</organism>
<dbReference type="RefSeq" id="WP_210656249.1">
    <property type="nucleotide sequence ID" value="NZ_JAGKSP010000002.1"/>
</dbReference>
<dbReference type="InterPro" id="IPR035906">
    <property type="entry name" value="MetI-like_sf"/>
</dbReference>
<protein>
    <submittedName>
        <fullName evidence="9">Sugar ABC transporter permease</fullName>
    </submittedName>
</protein>
<evidence type="ECO:0000256" key="3">
    <source>
        <dbReference type="ARBA" id="ARBA00022475"/>
    </source>
</evidence>
<evidence type="ECO:0000313" key="9">
    <source>
        <dbReference type="EMBL" id="MBP3962187.1"/>
    </source>
</evidence>
<accession>A0ABS5C973</accession>
<evidence type="ECO:0000256" key="1">
    <source>
        <dbReference type="ARBA" id="ARBA00004651"/>
    </source>
</evidence>
<evidence type="ECO:0000256" key="5">
    <source>
        <dbReference type="ARBA" id="ARBA00022989"/>
    </source>
</evidence>
<comment type="subcellular location">
    <subcellularLocation>
        <location evidence="1 7">Cell membrane</location>
        <topology evidence="1 7">Multi-pass membrane protein</topology>
    </subcellularLocation>
</comment>
<feature type="transmembrane region" description="Helical" evidence="7">
    <location>
        <begin position="127"/>
        <end position="149"/>
    </location>
</feature>
<feature type="transmembrane region" description="Helical" evidence="7">
    <location>
        <begin position="180"/>
        <end position="203"/>
    </location>
</feature>
<evidence type="ECO:0000256" key="7">
    <source>
        <dbReference type="RuleBase" id="RU363032"/>
    </source>
</evidence>
<evidence type="ECO:0000259" key="8">
    <source>
        <dbReference type="PROSITE" id="PS50928"/>
    </source>
</evidence>